<evidence type="ECO:0000259" key="1">
    <source>
        <dbReference type="Pfam" id="PF26215"/>
    </source>
</evidence>
<evidence type="ECO:0000313" key="3">
    <source>
        <dbReference type="EMBL" id="CAF4119829.1"/>
    </source>
</evidence>
<comment type="caution">
    <text evidence="2">The sequence shown here is derived from an EMBL/GenBank/DDBJ whole genome shotgun (WGS) entry which is preliminary data.</text>
</comment>
<dbReference type="OrthoDB" id="10008298at2759"/>
<dbReference type="EMBL" id="CAJNOO010004550">
    <property type="protein sequence ID" value="CAF1385145.1"/>
    <property type="molecule type" value="Genomic_DNA"/>
</dbReference>
<dbReference type="InterPro" id="IPR058912">
    <property type="entry name" value="HTH_animal"/>
</dbReference>
<gene>
    <name evidence="3" type="ORF">OTI717_LOCUS34838</name>
    <name evidence="2" type="ORF">RFH988_LOCUS34058</name>
</gene>
<feature type="domain" description="Helix-turn-helix" evidence="1">
    <location>
        <begin position="1"/>
        <end position="41"/>
    </location>
</feature>
<dbReference type="AlphaFoldDB" id="A0A815JVX0"/>
<proteinExistence type="predicted"/>
<dbReference type="Proteomes" id="UP000663823">
    <property type="component" value="Unassembled WGS sequence"/>
</dbReference>
<protein>
    <recommendedName>
        <fullName evidence="1">Helix-turn-helix domain-containing protein</fullName>
    </recommendedName>
</protein>
<evidence type="ECO:0000313" key="4">
    <source>
        <dbReference type="Proteomes" id="UP000663882"/>
    </source>
</evidence>
<dbReference type="Proteomes" id="UP000663882">
    <property type="component" value="Unassembled WGS sequence"/>
</dbReference>
<dbReference type="Pfam" id="PF26215">
    <property type="entry name" value="HTH_animal"/>
    <property type="match status" value="1"/>
</dbReference>
<reference evidence="2" key="1">
    <citation type="submission" date="2021-02" db="EMBL/GenBank/DDBJ databases">
        <authorList>
            <person name="Nowell W R."/>
        </authorList>
    </citation>
    <scope>NUCLEOTIDE SEQUENCE</scope>
</reference>
<dbReference type="EMBL" id="CAJOAX010012838">
    <property type="protein sequence ID" value="CAF4119829.1"/>
    <property type="molecule type" value="Genomic_DNA"/>
</dbReference>
<organism evidence="2 4">
    <name type="scientific">Rotaria sordida</name>
    <dbReference type="NCBI Taxonomy" id="392033"/>
    <lineage>
        <taxon>Eukaryota</taxon>
        <taxon>Metazoa</taxon>
        <taxon>Spiralia</taxon>
        <taxon>Gnathifera</taxon>
        <taxon>Rotifera</taxon>
        <taxon>Eurotatoria</taxon>
        <taxon>Bdelloidea</taxon>
        <taxon>Philodinida</taxon>
        <taxon>Philodinidae</taxon>
        <taxon>Rotaria</taxon>
    </lineage>
</organism>
<sequence>MLVRAARLCSTVEDFDVERLSTEMILLLNSYPPKFLQQHMKNFFIQHDAMSVWTELNSEAYQQLHNALLYKPTRRELKSKVQTNPALIPHRNNYEHKDPIYLHYTFENGPLIDFKKEYRQIWEKNYVYPGSRFNNTRLILGTILNRTLQSLLIHKKPKRDMLTRIQPTTEAACRTIQERFQP</sequence>
<name>A0A815JVX0_9BILA</name>
<accession>A0A815JVX0</accession>
<evidence type="ECO:0000313" key="2">
    <source>
        <dbReference type="EMBL" id="CAF1385145.1"/>
    </source>
</evidence>